<accession>A0A6J5NRP4</accession>
<protein>
    <submittedName>
        <fullName evidence="1">Uncharacterized protein</fullName>
    </submittedName>
</protein>
<evidence type="ECO:0000313" key="1">
    <source>
        <dbReference type="EMBL" id="CAB4159758.1"/>
    </source>
</evidence>
<name>A0A6J5NRP4_9CAUD</name>
<dbReference type="EMBL" id="LR796695">
    <property type="protein sequence ID" value="CAB4159758.1"/>
    <property type="molecule type" value="Genomic_DNA"/>
</dbReference>
<proteinExistence type="predicted"/>
<organism evidence="1">
    <name type="scientific">uncultured Caudovirales phage</name>
    <dbReference type="NCBI Taxonomy" id="2100421"/>
    <lineage>
        <taxon>Viruses</taxon>
        <taxon>Duplodnaviria</taxon>
        <taxon>Heunggongvirae</taxon>
        <taxon>Uroviricota</taxon>
        <taxon>Caudoviricetes</taxon>
        <taxon>Peduoviridae</taxon>
        <taxon>Maltschvirus</taxon>
        <taxon>Maltschvirus maltsch</taxon>
    </lineage>
</organism>
<reference evidence="1" key="1">
    <citation type="submission" date="2020-04" db="EMBL/GenBank/DDBJ databases">
        <authorList>
            <person name="Chiriac C."/>
            <person name="Salcher M."/>
            <person name="Ghai R."/>
            <person name="Kavagutti S V."/>
        </authorList>
    </citation>
    <scope>NUCLEOTIDE SEQUENCE</scope>
</reference>
<feature type="non-terminal residue" evidence="1">
    <location>
        <position position="25"/>
    </location>
</feature>
<gene>
    <name evidence="1" type="ORF">UFOVP726_1</name>
</gene>
<sequence length="25" mass="2347">MASPQNDALSVAAPATVGYGGRAAA</sequence>